<name>A0A8S5SAI2_9CAUD</name>
<reference evidence="1" key="1">
    <citation type="journal article" date="2021" name="Proc. Natl. Acad. Sci. U.S.A.">
        <title>A Catalog of Tens of Thousands of Viruses from Human Metagenomes Reveals Hidden Associations with Chronic Diseases.</title>
        <authorList>
            <person name="Tisza M.J."/>
            <person name="Buck C.B."/>
        </authorList>
    </citation>
    <scope>NUCLEOTIDE SEQUENCE</scope>
    <source>
        <strain evidence="1">CtgaY24</strain>
    </source>
</reference>
<accession>A0A8S5SAI2</accession>
<proteinExistence type="predicted"/>
<evidence type="ECO:0000313" key="1">
    <source>
        <dbReference type="EMBL" id="DAF47977.1"/>
    </source>
</evidence>
<protein>
    <submittedName>
        <fullName evidence="1">Antitoxin</fullName>
    </submittedName>
</protein>
<sequence length="98" mass="11457">MENNHECVICGNGYYACNKCDKINSWRRYVDTPSCYQLFLIIEEYMHEVISKAEARKLLANIGITFKTLKKEDYKESVYNVLADITNFKNSTTSKKTR</sequence>
<organism evidence="1">
    <name type="scientific">Siphoviridae sp. ctgaY24</name>
    <dbReference type="NCBI Taxonomy" id="2827911"/>
    <lineage>
        <taxon>Viruses</taxon>
        <taxon>Duplodnaviria</taxon>
        <taxon>Heunggongvirae</taxon>
        <taxon>Uroviricota</taxon>
        <taxon>Caudoviricetes</taxon>
    </lineage>
</organism>
<dbReference type="EMBL" id="BK032562">
    <property type="protein sequence ID" value="DAF47977.1"/>
    <property type="molecule type" value="Genomic_DNA"/>
</dbReference>